<keyword evidence="2" id="KW-1185">Reference proteome</keyword>
<dbReference type="HOGENOM" id="CLU_2688612_0_0_1"/>
<gene>
    <name evidence="1" type="ORF">PHACADRAFT_266064</name>
</gene>
<reference evidence="1 2" key="1">
    <citation type="journal article" date="2012" name="BMC Genomics">
        <title>Comparative genomics of the white-rot fungi, Phanerochaete carnosa and P. chrysosporium, to elucidate the genetic basis of the distinct wood types they colonize.</title>
        <authorList>
            <person name="Suzuki H."/>
            <person name="MacDonald J."/>
            <person name="Syed K."/>
            <person name="Salamov A."/>
            <person name="Hori C."/>
            <person name="Aerts A."/>
            <person name="Henrissat B."/>
            <person name="Wiebenga A."/>
            <person name="vanKuyk P.A."/>
            <person name="Barry K."/>
            <person name="Lindquist E."/>
            <person name="LaButti K."/>
            <person name="Lapidus A."/>
            <person name="Lucas S."/>
            <person name="Coutinho P."/>
            <person name="Gong Y."/>
            <person name="Samejima M."/>
            <person name="Mahadevan R."/>
            <person name="Abou-Zaid M."/>
            <person name="de Vries R.P."/>
            <person name="Igarashi K."/>
            <person name="Yadav J.S."/>
            <person name="Grigoriev I.V."/>
            <person name="Master E.R."/>
        </authorList>
    </citation>
    <scope>NUCLEOTIDE SEQUENCE [LARGE SCALE GENOMIC DNA]</scope>
    <source>
        <strain evidence="1 2">HHB-10118-sp</strain>
    </source>
</reference>
<feature type="non-terminal residue" evidence="1">
    <location>
        <position position="75"/>
    </location>
</feature>
<dbReference type="GeneID" id="18919289"/>
<proteinExistence type="predicted"/>
<dbReference type="AlphaFoldDB" id="K5UH99"/>
<protein>
    <submittedName>
        <fullName evidence="1">Uncharacterized protein</fullName>
    </submittedName>
</protein>
<dbReference type="RefSeq" id="XP_007402603.1">
    <property type="nucleotide sequence ID" value="XM_007402541.1"/>
</dbReference>
<dbReference type="Proteomes" id="UP000008370">
    <property type="component" value="Unassembled WGS sequence"/>
</dbReference>
<dbReference type="InParanoid" id="K5UH99"/>
<sequence length="75" mass="8486">MSLCEVNYFAFGYVRMDSRLREGAGQGILGQCCVSIVRVGSQLSEKVTRSQRRRQAEKALKFGPQIISFRHSYLA</sequence>
<evidence type="ECO:0000313" key="2">
    <source>
        <dbReference type="Proteomes" id="UP000008370"/>
    </source>
</evidence>
<dbReference type="EMBL" id="JH930691">
    <property type="protein sequence ID" value="EKM48846.1"/>
    <property type="molecule type" value="Genomic_DNA"/>
</dbReference>
<organism evidence="1 2">
    <name type="scientific">Phanerochaete carnosa (strain HHB-10118-sp)</name>
    <name type="common">White-rot fungus</name>
    <name type="synonym">Peniophora carnosa</name>
    <dbReference type="NCBI Taxonomy" id="650164"/>
    <lineage>
        <taxon>Eukaryota</taxon>
        <taxon>Fungi</taxon>
        <taxon>Dikarya</taxon>
        <taxon>Basidiomycota</taxon>
        <taxon>Agaricomycotina</taxon>
        <taxon>Agaricomycetes</taxon>
        <taxon>Polyporales</taxon>
        <taxon>Phanerochaetaceae</taxon>
        <taxon>Phanerochaete</taxon>
    </lineage>
</organism>
<dbReference type="KEGG" id="pco:PHACADRAFT_266064"/>
<accession>K5UH99</accession>
<evidence type="ECO:0000313" key="1">
    <source>
        <dbReference type="EMBL" id="EKM48846.1"/>
    </source>
</evidence>
<name>K5UH99_PHACS</name>